<feature type="compositionally biased region" description="Basic residues" evidence="1">
    <location>
        <begin position="47"/>
        <end position="64"/>
    </location>
</feature>
<sequence length="416" mass="45314">MFATLPDFTPRDSHSLWYTSSRAPVPSHGLYDAHHGDHHGGNSHASNNHHHHNHQQQQQHHPRTRGHVIERTALARLAADEQYVHCRRLNVQNFGSGWLKPPGVPKTLHQMREEKREQEEHQEALRREQLAQELAEAEVAGMPDDNMMDDVQLDGAQDLDDDIPDADADDHFGMDSDDDEDAGEEEEDDDDDDDDQGADDDVDEEALREERQNDLMAARMRMADDAFREALVRGDTDADELYVGEEDPGDENDAGGGHGHGHGHDHMLDEDDFANGHLLGGGSDGDVMGADMDADLDDEVPEAESGGYEHTDSEAELSSTNSGGAGGGGPYDDDDDDDDDEDEDDDDGDEGVVDDGDDIGFAPRAAPLGPPLSPTLRGRASLAGPRASMDLSNLLSQDESSFMDSSPAAGRRARHG</sequence>
<feature type="compositionally biased region" description="Acidic residues" evidence="1">
    <location>
        <begin position="146"/>
        <end position="168"/>
    </location>
</feature>
<feature type="compositionally biased region" description="Acidic residues" evidence="1">
    <location>
        <begin position="292"/>
        <end position="302"/>
    </location>
</feature>
<accession>A0AB34FK08</accession>
<gene>
    <name evidence="2" type="ORF">O9K51_07427</name>
</gene>
<feature type="region of interest" description="Disordered" evidence="1">
    <location>
        <begin position="28"/>
        <end position="64"/>
    </location>
</feature>
<feature type="compositionally biased region" description="Acidic residues" evidence="1">
    <location>
        <begin position="331"/>
        <end position="358"/>
    </location>
</feature>
<reference evidence="2" key="1">
    <citation type="submission" date="2023-01" db="EMBL/GenBank/DDBJ databases">
        <title>The growth and conidiation of Purpureocillium lavendulum are regulated by nitrogen source and histone H3K14 acetylation.</title>
        <authorList>
            <person name="Tang P."/>
            <person name="Han J."/>
            <person name="Zhang C."/>
            <person name="Tang P."/>
            <person name="Qi F."/>
            <person name="Zhang K."/>
            <person name="Liang L."/>
        </authorList>
    </citation>
    <scope>NUCLEOTIDE SEQUENCE</scope>
    <source>
        <strain evidence="2">YMF1.00683</strain>
    </source>
</reference>
<evidence type="ECO:0000313" key="3">
    <source>
        <dbReference type="Proteomes" id="UP001163105"/>
    </source>
</evidence>
<dbReference type="GO" id="GO:0005680">
    <property type="term" value="C:anaphase-promoting complex"/>
    <property type="evidence" value="ECO:0007669"/>
    <property type="project" value="InterPro"/>
</dbReference>
<keyword evidence="3" id="KW-1185">Reference proteome</keyword>
<dbReference type="Pfam" id="PF05841">
    <property type="entry name" value="Apc15p"/>
    <property type="match status" value="1"/>
</dbReference>
<dbReference type="InterPro" id="IPR008402">
    <property type="entry name" value="APC_su15/mnd2"/>
</dbReference>
<evidence type="ECO:0000256" key="1">
    <source>
        <dbReference type="SAM" id="MobiDB-lite"/>
    </source>
</evidence>
<feature type="compositionally biased region" description="Acidic residues" evidence="1">
    <location>
        <begin position="237"/>
        <end position="253"/>
    </location>
</feature>
<organism evidence="2 3">
    <name type="scientific">Purpureocillium lavendulum</name>
    <dbReference type="NCBI Taxonomy" id="1247861"/>
    <lineage>
        <taxon>Eukaryota</taxon>
        <taxon>Fungi</taxon>
        <taxon>Dikarya</taxon>
        <taxon>Ascomycota</taxon>
        <taxon>Pezizomycotina</taxon>
        <taxon>Sordariomycetes</taxon>
        <taxon>Hypocreomycetidae</taxon>
        <taxon>Hypocreales</taxon>
        <taxon>Ophiocordycipitaceae</taxon>
        <taxon>Purpureocillium</taxon>
    </lineage>
</organism>
<comment type="caution">
    <text evidence="2">The sequence shown here is derived from an EMBL/GenBank/DDBJ whole genome shotgun (WGS) entry which is preliminary data.</text>
</comment>
<dbReference type="GO" id="GO:0031145">
    <property type="term" value="P:anaphase-promoting complex-dependent catabolic process"/>
    <property type="evidence" value="ECO:0007669"/>
    <property type="project" value="InterPro"/>
</dbReference>
<feature type="compositionally biased region" description="Acidic residues" evidence="1">
    <location>
        <begin position="175"/>
        <end position="207"/>
    </location>
</feature>
<feature type="compositionally biased region" description="Polar residues" evidence="1">
    <location>
        <begin position="390"/>
        <end position="404"/>
    </location>
</feature>
<feature type="region of interest" description="Disordered" evidence="1">
    <location>
        <begin position="140"/>
        <end position="216"/>
    </location>
</feature>
<evidence type="ECO:0000313" key="2">
    <source>
        <dbReference type="EMBL" id="KAJ6439540.1"/>
    </source>
</evidence>
<name>A0AB34FK08_9HYPO</name>
<feature type="compositionally biased region" description="Basic and acidic residues" evidence="1">
    <location>
        <begin position="31"/>
        <end position="40"/>
    </location>
</feature>
<dbReference type="AlphaFoldDB" id="A0AB34FK08"/>
<dbReference type="Proteomes" id="UP001163105">
    <property type="component" value="Unassembled WGS sequence"/>
</dbReference>
<proteinExistence type="predicted"/>
<protein>
    <submittedName>
        <fullName evidence="2">Anaphase-promoting complex, subunit 15/MND2</fullName>
    </submittedName>
</protein>
<dbReference type="EMBL" id="JAQHRD010000006">
    <property type="protein sequence ID" value="KAJ6439540.1"/>
    <property type="molecule type" value="Genomic_DNA"/>
</dbReference>
<feature type="region of interest" description="Disordered" evidence="1">
    <location>
        <begin position="234"/>
        <end position="416"/>
    </location>
</feature>